<feature type="region of interest" description="Disordered" evidence="4">
    <location>
        <begin position="291"/>
        <end position="317"/>
    </location>
</feature>
<dbReference type="Proteomes" id="UP000677228">
    <property type="component" value="Unassembled WGS sequence"/>
</dbReference>
<dbReference type="SUPFAM" id="SSF57850">
    <property type="entry name" value="RING/U-box"/>
    <property type="match status" value="1"/>
</dbReference>
<dbReference type="EMBL" id="CAJNOK010001904">
    <property type="protein sequence ID" value="CAF0835307.1"/>
    <property type="molecule type" value="Genomic_DNA"/>
</dbReference>
<evidence type="ECO:0000259" key="5">
    <source>
        <dbReference type="PROSITE" id="PS50089"/>
    </source>
</evidence>
<keyword evidence="2" id="KW-0862">Zinc</keyword>
<evidence type="ECO:0000313" key="8">
    <source>
        <dbReference type="EMBL" id="CAF3620034.1"/>
    </source>
</evidence>
<accession>A0A814C4S0</accession>
<evidence type="ECO:0000256" key="4">
    <source>
        <dbReference type="SAM" id="MobiDB-lite"/>
    </source>
</evidence>
<dbReference type="Pfam" id="PF13920">
    <property type="entry name" value="zf-C3HC4_3"/>
    <property type="match status" value="1"/>
</dbReference>
<dbReference type="Proteomes" id="UP000681722">
    <property type="component" value="Unassembled WGS sequence"/>
</dbReference>
<dbReference type="EMBL" id="CAJOBA010001904">
    <property type="protein sequence ID" value="CAF3620034.1"/>
    <property type="molecule type" value="Genomic_DNA"/>
</dbReference>
<proteinExistence type="predicted"/>
<dbReference type="InterPro" id="IPR001841">
    <property type="entry name" value="Znf_RING"/>
</dbReference>
<sequence length="441" mass="49864">MDTSINNNNDLIASGFNEIDQLPSTQVKDGILDNVENEEVNHDSDDESCSSCSHQEFVNAVEKQEVPVQVTTSALETEVDAFTRFIERQRMEVMFELRRIRLGERPVTGQPNRERIETFLTNLQNDNTQPRLSTRPSVRSAHMDDIDALSSQRCVSAILASAGFRQDLENAVRRSVTPTSTRENVRPSGCIPVAPPLRPLTQQTSVIPPPPPLTVSPPLPEEQLLPVNQQPTNLIRQERQMEAWDRITQLQREVLVVEISDLVHRQLVTSALESDFRSHLERNVLNRLQQGSPQQQINEVQENRPARHTNRNADNPLLNRQNITTTTTQIQTLETRMDAMQSMMQSMLNMQIEFQRTLKQEVASVFTNCSLPQPPPSIPVSAGNCTVCLEKSADTVLYKCGHLCVCYTCGLRLRQQSAVFTCPVCRSRVDDIIRVYRSADK</sequence>
<feature type="compositionally biased region" description="Polar residues" evidence="4">
    <location>
        <begin position="291"/>
        <end position="300"/>
    </location>
</feature>
<dbReference type="Proteomes" id="UP000663829">
    <property type="component" value="Unassembled WGS sequence"/>
</dbReference>
<dbReference type="EMBL" id="CAJOBC010002071">
    <property type="protein sequence ID" value="CAF3713954.1"/>
    <property type="molecule type" value="Genomic_DNA"/>
</dbReference>
<keyword evidence="1 3" id="KW-0863">Zinc-finger</keyword>
<name>A0A814C4S0_9BILA</name>
<reference evidence="7" key="1">
    <citation type="submission" date="2021-02" db="EMBL/GenBank/DDBJ databases">
        <authorList>
            <person name="Nowell W R."/>
        </authorList>
    </citation>
    <scope>NUCLEOTIDE SEQUENCE</scope>
</reference>
<gene>
    <name evidence="7" type="ORF">GPM918_LOCUS10491</name>
    <name evidence="6" type="ORF">OVA965_LOCUS6357</name>
    <name evidence="9" type="ORF">SRO942_LOCUS10492</name>
    <name evidence="8" type="ORF">TMI583_LOCUS6353</name>
</gene>
<evidence type="ECO:0000256" key="3">
    <source>
        <dbReference type="PROSITE-ProRule" id="PRU00175"/>
    </source>
</evidence>
<evidence type="ECO:0000313" key="7">
    <source>
        <dbReference type="EMBL" id="CAF0936899.1"/>
    </source>
</evidence>
<evidence type="ECO:0000256" key="2">
    <source>
        <dbReference type="ARBA" id="ARBA00022833"/>
    </source>
</evidence>
<dbReference type="SMART" id="SM00184">
    <property type="entry name" value="RING"/>
    <property type="match status" value="1"/>
</dbReference>
<dbReference type="CDD" id="cd16647">
    <property type="entry name" value="mRING-HC-C3HC5_NEU1"/>
    <property type="match status" value="1"/>
</dbReference>
<dbReference type="OrthoDB" id="6078042at2759"/>
<keyword evidence="1 3" id="KW-0479">Metal-binding</keyword>
<protein>
    <recommendedName>
        <fullName evidence="5">RING-type domain-containing protein</fullName>
    </recommendedName>
</protein>
<evidence type="ECO:0000313" key="10">
    <source>
        <dbReference type="Proteomes" id="UP000663829"/>
    </source>
</evidence>
<dbReference type="Proteomes" id="UP000682733">
    <property type="component" value="Unassembled WGS sequence"/>
</dbReference>
<dbReference type="GO" id="GO:0008270">
    <property type="term" value="F:zinc ion binding"/>
    <property type="evidence" value="ECO:0007669"/>
    <property type="project" value="UniProtKB-KW"/>
</dbReference>
<dbReference type="InterPro" id="IPR013083">
    <property type="entry name" value="Znf_RING/FYVE/PHD"/>
</dbReference>
<comment type="caution">
    <text evidence="7">The sequence shown here is derived from an EMBL/GenBank/DDBJ whole genome shotgun (WGS) entry which is preliminary data.</text>
</comment>
<dbReference type="Gene3D" id="3.30.40.10">
    <property type="entry name" value="Zinc/RING finger domain, C3HC4 (zinc finger)"/>
    <property type="match status" value="1"/>
</dbReference>
<dbReference type="PANTHER" id="PTHR46519:SF2">
    <property type="entry name" value="RING_U-BOX SUPERFAMILY PROTEIN"/>
    <property type="match status" value="1"/>
</dbReference>
<dbReference type="PANTHER" id="PTHR46519">
    <property type="entry name" value="RING/U-BOX SUPERFAMILY PROTEIN"/>
    <property type="match status" value="1"/>
</dbReference>
<dbReference type="PROSITE" id="PS50089">
    <property type="entry name" value="ZF_RING_2"/>
    <property type="match status" value="1"/>
</dbReference>
<dbReference type="AlphaFoldDB" id="A0A814C4S0"/>
<evidence type="ECO:0000256" key="1">
    <source>
        <dbReference type="ARBA" id="ARBA00022771"/>
    </source>
</evidence>
<feature type="domain" description="RING-type" evidence="5">
    <location>
        <begin position="385"/>
        <end position="426"/>
    </location>
</feature>
<organism evidence="7 10">
    <name type="scientific">Didymodactylos carnosus</name>
    <dbReference type="NCBI Taxonomy" id="1234261"/>
    <lineage>
        <taxon>Eukaryota</taxon>
        <taxon>Metazoa</taxon>
        <taxon>Spiralia</taxon>
        <taxon>Gnathifera</taxon>
        <taxon>Rotifera</taxon>
        <taxon>Eurotatoria</taxon>
        <taxon>Bdelloidea</taxon>
        <taxon>Philodinida</taxon>
        <taxon>Philodinidae</taxon>
        <taxon>Didymodactylos</taxon>
    </lineage>
</organism>
<feature type="region of interest" description="Disordered" evidence="4">
    <location>
        <begin position="175"/>
        <end position="202"/>
    </location>
</feature>
<keyword evidence="10" id="KW-1185">Reference proteome</keyword>
<evidence type="ECO:0000313" key="9">
    <source>
        <dbReference type="EMBL" id="CAF3713954.1"/>
    </source>
</evidence>
<evidence type="ECO:0000313" key="6">
    <source>
        <dbReference type="EMBL" id="CAF0835307.1"/>
    </source>
</evidence>
<dbReference type="EMBL" id="CAJNOQ010002071">
    <property type="protein sequence ID" value="CAF0936899.1"/>
    <property type="molecule type" value="Genomic_DNA"/>
</dbReference>